<dbReference type="Pfam" id="PF00254">
    <property type="entry name" value="FKBP_C"/>
    <property type="match status" value="1"/>
</dbReference>
<evidence type="ECO:0000256" key="2">
    <source>
        <dbReference type="ARBA" id="ARBA00006577"/>
    </source>
</evidence>
<dbReference type="InterPro" id="IPR001179">
    <property type="entry name" value="PPIase_FKBP_dom"/>
</dbReference>
<feature type="domain" description="PPIase FKBP-type" evidence="7">
    <location>
        <begin position="77"/>
        <end position="160"/>
    </location>
</feature>
<name>A0ABV8ZE43_9FLAO</name>
<evidence type="ECO:0000259" key="7">
    <source>
        <dbReference type="PROSITE" id="PS50059"/>
    </source>
</evidence>
<dbReference type="GO" id="GO:0003755">
    <property type="term" value="F:peptidyl-prolyl cis-trans isomerase activity"/>
    <property type="evidence" value="ECO:0007669"/>
    <property type="project" value="UniProtKB-EC"/>
</dbReference>
<sequence length="160" mass="17608">MKKLLAAVFTLTLFISCNNTEKDTEKDPSEPAKDFTEQNEKDIKDYLTKNNLTATRTDSGLYYIITEPGNGAQPTSTSNVTVAYKGYYTNGKVFDQSKDTGISFGLNQVIKGWTEGIPYFKEGGSGVLLIPSRLGYGSYDYMTIPGGSVLIFDVKLIKVN</sequence>
<dbReference type="Gene3D" id="3.10.50.40">
    <property type="match status" value="1"/>
</dbReference>
<keyword evidence="4 5" id="KW-0413">Isomerase</keyword>
<comment type="caution">
    <text evidence="8">The sequence shown here is derived from an EMBL/GenBank/DDBJ whole genome shotgun (WGS) entry which is preliminary data.</text>
</comment>
<dbReference type="PANTHER" id="PTHR43811">
    <property type="entry name" value="FKBP-TYPE PEPTIDYL-PROLYL CIS-TRANS ISOMERASE FKPA"/>
    <property type="match status" value="1"/>
</dbReference>
<comment type="catalytic activity">
    <reaction evidence="1 5 6">
        <text>[protein]-peptidylproline (omega=180) = [protein]-peptidylproline (omega=0)</text>
        <dbReference type="Rhea" id="RHEA:16237"/>
        <dbReference type="Rhea" id="RHEA-COMP:10747"/>
        <dbReference type="Rhea" id="RHEA-COMP:10748"/>
        <dbReference type="ChEBI" id="CHEBI:83833"/>
        <dbReference type="ChEBI" id="CHEBI:83834"/>
        <dbReference type="EC" id="5.2.1.8"/>
    </reaction>
</comment>
<organism evidence="8 9">
    <name type="scientific">Flavobacterium chungangensis</name>
    <dbReference type="NCBI Taxonomy" id="2708132"/>
    <lineage>
        <taxon>Bacteria</taxon>
        <taxon>Pseudomonadati</taxon>
        <taxon>Bacteroidota</taxon>
        <taxon>Flavobacteriia</taxon>
        <taxon>Flavobacteriales</taxon>
        <taxon>Flavobacteriaceae</taxon>
        <taxon>Flavobacterium</taxon>
    </lineage>
</organism>
<dbReference type="EC" id="5.2.1.8" evidence="6"/>
<evidence type="ECO:0000256" key="1">
    <source>
        <dbReference type="ARBA" id="ARBA00000971"/>
    </source>
</evidence>
<dbReference type="PROSITE" id="PS50059">
    <property type="entry name" value="FKBP_PPIASE"/>
    <property type="match status" value="1"/>
</dbReference>
<proteinExistence type="inferred from homology"/>
<evidence type="ECO:0000313" key="8">
    <source>
        <dbReference type="EMBL" id="MFC4477168.1"/>
    </source>
</evidence>
<dbReference type="SUPFAM" id="SSF54534">
    <property type="entry name" value="FKBP-like"/>
    <property type="match status" value="1"/>
</dbReference>
<dbReference type="PANTHER" id="PTHR43811:SF19">
    <property type="entry name" value="39 KDA FK506-BINDING NUCLEAR PROTEIN"/>
    <property type="match status" value="1"/>
</dbReference>
<dbReference type="PROSITE" id="PS51257">
    <property type="entry name" value="PROKAR_LIPOPROTEIN"/>
    <property type="match status" value="1"/>
</dbReference>
<dbReference type="Proteomes" id="UP001596003">
    <property type="component" value="Unassembled WGS sequence"/>
</dbReference>
<dbReference type="EMBL" id="JBHSFY010000004">
    <property type="protein sequence ID" value="MFC4477168.1"/>
    <property type="molecule type" value="Genomic_DNA"/>
</dbReference>
<comment type="similarity">
    <text evidence="2 6">Belongs to the FKBP-type PPIase family.</text>
</comment>
<accession>A0ABV8ZE43</accession>
<dbReference type="RefSeq" id="WP_379796962.1">
    <property type="nucleotide sequence ID" value="NZ_JBHSFY010000004.1"/>
</dbReference>
<protein>
    <recommendedName>
        <fullName evidence="6">Peptidyl-prolyl cis-trans isomerase</fullName>
        <ecNumber evidence="6">5.2.1.8</ecNumber>
    </recommendedName>
</protein>
<evidence type="ECO:0000256" key="6">
    <source>
        <dbReference type="RuleBase" id="RU003915"/>
    </source>
</evidence>
<evidence type="ECO:0000256" key="5">
    <source>
        <dbReference type="PROSITE-ProRule" id="PRU00277"/>
    </source>
</evidence>
<dbReference type="InterPro" id="IPR046357">
    <property type="entry name" value="PPIase_dom_sf"/>
</dbReference>
<keyword evidence="3 5" id="KW-0697">Rotamase</keyword>
<evidence type="ECO:0000256" key="4">
    <source>
        <dbReference type="ARBA" id="ARBA00023235"/>
    </source>
</evidence>
<gene>
    <name evidence="8" type="ORF">ACFO3N_08840</name>
</gene>
<reference evidence="9" key="1">
    <citation type="journal article" date="2019" name="Int. J. Syst. Evol. Microbiol.">
        <title>The Global Catalogue of Microorganisms (GCM) 10K type strain sequencing project: providing services to taxonomists for standard genome sequencing and annotation.</title>
        <authorList>
            <consortium name="The Broad Institute Genomics Platform"/>
            <consortium name="The Broad Institute Genome Sequencing Center for Infectious Disease"/>
            <person name="Wu L."/>
            <person name="Ma J."/>
        </authorList>
    </citation>
    <scope>NUCLEOTIDE SEQUENCE [LARGE SCALE GENOMIC DNA]</scope>
    <source>
        <strain evidence="9">NBRC 103627</strain>
    </source>
</reference>
<evidence type="ECO:0000313" key="9">
    <source>
        <dbReference type="Proteomes" id="UP001596003"/>
    </source>
</evidence>
<keyword evidence="9" id="KW-1185">Reference proteome</keyword>
<evidence type="ECO:0000256" key="3">
    <source>
        <dbReference type="ARBA" id="ARBA00023110"/>
    </source>
</evidence>